<evidence type="ECO:0000313" key="4">
    <source>
        <dbReference type="EMBL" id="PZR81316.1"/>
    </source>
</evidence>
<feature type="chain" id="PRO_5016039276" evidence="2">
    <location>
        <begin position="19"/>
        <end position="245"/>
    </location>
</feature>
<dbReference type="AlphaFoldDB" id="A0A2W5ZEU7"/>
<reference evidence="4" key="2">
    <citation type="submission" date="2018-05" db="EMBL/GenBank/DDBJ databases">
        <authorList>
            <person name="Ferrari B."/>
        </authorList>
    </citation>
    <scope>NUCLEOTIDE SEQUENCE</scope>
    <source>
        <strain evidence="4">RRmetagenome_bin12</strain>
    </source>
</reference>
<evidence type="ECO:0000313" key="5">
    <source>
        <dbReference type="Proteomes" id="UP000248724"/>
    </source>
</evidence>
<keyword evidence="1" id="KW-0812">Transmembrane</keyword>
<accession>A0A2W5ZEU7</accession>
<evidence type="ECO:0000256" key="1">
    <source>
        <dbReference type="SAM" id="Phobius"/>
    </source>
</evidence>
<dbReference type="Proteomes" id="UP000248724">
    <property type="component" value="Unassembled WGS sequence"/>
</dbReference>
<evidence type="ECO:0000313" key="6">
    <source>
        <dbReference type="Proteomes" id="UP000606991"/>
    </source>
</evidence>
<keyword evidence="1" id="KW-0472">Membrane</keyword>
<comment type="caution">
    <text evidence="4">The sequence shown here is derived from an EMBL/GenBank/DDBJ whole genome shotgun (WGS) entry which is preliminary data.</text>
</comment>
<feature type="signal peptide" evidence="2">
    <location>
        <begin position="1"/>
        <end position="18"/>
    </location>
</feature>
<reference evidence="4 5" key="1">
    <citation type="journal article" date="2017" name="Nature">
        <title>Atmospheric trace gases support primary production in Antarctic desert surface soil.</title>
        <authorList>
            <person name="Ji M."/>
            <person name="Greening C."/>
            <person name="Vanwonterghem I."/>
            <person name="Carere C.R."/>
            <person name="Bay S.K."/>
            <person name="Steen J.A."/>
            <person name="Montgomery K."/>
            <person name="Lines T."/>
            <person name="Beardall J."/>
            <person name="van Dorst J."/>
            <person name="Snape I."/>
            <person name="Stott M.B."/>
            <person name="Hugenholtz P."/>
            <person name="Ferrari B.C."/>
        </authorList>
    </citation>
    <scope>NUCLEOTIDE SEQUENCE [LARGE SCALE GENOMIC DNA]</scope>
    <source>
        <strain evidence="4">RRmetagenome_bin12</strain>
    </source>
</reference>
<name>A0A2W5ZEU7_9BACT</name>
<keyword evidence="1" id="KW-1133">Transmembrane helix</keyword>
<evidence type="ECO:0000313" key="3">
    <source>
        <dbReference type="EMBL" id="MBJ7595631.1"/>
    </source>
</evidence>
<accession>A0A934JTW7</accession>
<feature type="transmembrane region" description="Helical" evidence="1">
    <location>
        <begin position="209"/>
        <end position="234"/>
    </location>
</feature>
<keyword evidence="2" id="KW-0732">Signal</keyword>
<reference evidence="3 6" key="3">
    <citation type="submission" date="2020-10" db="EMBL/GenBank/DDBJ databases">
        <title>Ca. Dormibacterota MAGs.</title>
        <authorList>
            <person name="Montgomery K."/>
        </authorList>
    </citation>
    <scope>NUCLEOTIDE SEQUENCE [LARGE SCALE GENOMIC DNA]</scope>
    <source>
        <strain evidence="3">SC8812_S17_18</strain>
    </source>
</reference>
<organism evidence="4 5">
    <name type="scientific">Candidatus Aeolococcus gillhamiae</name>
    <dbReference type="NCBI Taxonomy" id="3127015"/>
    <lineage>
        <taxon>Bacteria</taxon>
        <taxon>Bacillati</taxon>
        <taxon>Candidatus Dormiibacterota</taxon>
        <taxon>Candidatus Dormibacteria</taxon>
        <taxon>Candidatus Aeolococcales</taxon>
        <taxon>Candidatus Aeolococcaceae</taxon>
        <taxon>Candidatus Aeolococcus</taxon>
    </lineage>
</organism>
<dbReference type="Proteomes" id="UP000606991">
    <property type="component" value="Unassembled WGS sequence"/>
</dbReference>
<gene>
    <name evidence="4" type="ORF">DLM65_05980</name>
    <name evidence="3" type="ORF">JF886_12365</name>
</gene>
<proteinExistence type="predicted"/>
<protein>
    <submittedName>
        <fullName evidence="4">Uncharacterized protein</fullName>
    </submittedName>
</protein>
<evidence type="ECO:0000256" key="2">
    <source>
        <dbReference type="SAM" id="SignalP"/>
    </source>
</evidence>
<sequence length="245" mass="24818">MSRRAGLTGAALALLALAVVRGSGGGPPLYDGICLPPHYLSLGASPGPKSVSETFTAAELAQTFELADDPNTPQAQLIVTALALAPATGNSTVTVSIAPVQSPAVKPPDGTVDGNVYDFEARSSGQSVQLAAGKLAAIVLGATSTGGPQIAIEHFDGTRWTPVAKTVQSGCGTTYQANTPTLGLFALVAQGQTPATGGAAPPSGGSPTILVIVLILAVIAVLVFVILIVAVRISRHRGRRGRRRR</sequence>
<dbReference type="EMBL" id="QHBU01000116">
    <property type="protein sequence ID" value="PZR81316.1"/>
    <property type="molecule type" value="Genomic_DNA"/>
</dbReference>
<dbReference type="EMBL" id="JAEKNS010000127">
    <property type="protein sequence ID" value="MBJ7595631.1"/>
    <property type="molecule type" value="Genomic_DNA"/>
</dbReference>
<dbReference type="RefSeq" id="WP_337312912.1">
    <property type="nucleotide sequence ID" value="NZ_JAEKNS010000127.1"/>
</dbReference>